<dbReference type="AlphaFoldDB" id="A0AAN6Y3L5"/>
<dbReference type="Proteomes" id="UP001301769">
    <property type="component" value="Unassembled WGS sequence"/>
</dbReference>
<dbReference type="PANTHER" id="PTHR47797:SF5">
    <property type="entry name" value="CELLOBIOSE DEHYDROGENASE CYTOCHROME DOMAIN-CONTAINING PROTEIN"/>
    <property type="match status" value="1"/>
</dbReference>
<keyword evidence="5" id="KW-1185">Reference proteome</keyword>
<dbReference type="InterPro" id="IPR015920">
    <property type="entry name" value="Cellobiose_DH-like_cyt"/>
</dbReference>
<accession>A0AAN6Y3L5</accession>
<dbReference type="PANTHER" id="PTHR47797">
    <property type="entry name" value="DEHYDROGENASE, PUTATIVE (AFU_ORTHOLOGUE AFUA_8G05805)-RELATED"/>
    <property type="match status" value="1"/>
</dbReference>
<feature type="region of interest" description="Disordered" evidence="1">
    <location>
        <begin position="321"/>
        <end position="367"/>
    </location>
</feature>
<dbReference type="Gene3D" id="2.60.40.1210">
    <property type="entry name" value="Cellobiose dehydrogenase, cytochrome domain"/>
    <property type="match status" value="1"/>
</dbReference>
<evidence type="ECO:0000259" key="3">
    <source>
        <dbReference type="SMART" id="SM00664"/>
    </source>
</evidence>
<dbReference type="InterPro" id="IPR005018">
    <property type="entry name" value="DOMON_domain"/>
</dbReference>
<sequence>MAGFKHLVLLALGGTQAWAASAKEVKRQDTTTKYCPGGTQICFSEYVVEAQNLIYRIAIPDVDAAPFDILLQIVAPKTIGWAGLAWGGKMSNNPLTLGWPNGNTPIVSSRWTSGKSLPGAYAGAKYTTLPTSTSNSTHWQLDVLCQGCSQWSGGSLNPNGQNALAWAKANRAVVTASSNTSSFSAHDAKAIFAHDLSKAKIPKGVFDAVAYDLENPSTPAAPSSAPPSVQTSVVTLPKPSSASSTVLGPLPIPTRLTVLPDPPASSASQTRVVVTTRVTQLPKPSTSTVYVYPSSSTKKLSTSTVLVFPTQRPPTTVVTVIQPTPTWTPPNQGGGGGWGKGKWGGGGRGGGGPGRGGRRPGEGADEE</sequence>
<evidence type="ECO:0000313" key="5">
    <source>
        <dbReference type="Proteomes" id="UP001301769"/>
    </source>
</evidence>
<gene>
    <name evidence="4" type="ORF">QBC37DRAFT_289281</name>
</gene>
<feature type="compositionally biased region" description="Low complexity" evidence="1">
    <location>
        <begin position="217"/>
        <end position="235"/>
    </location>
</feature>
<keyword evidence="2" id="KW-0732">Signal</keyword>
<dbReference type="SMART" id="SM00664">
    <property type="entry name" value="DoH"/>
    <property type="match status" value="1"/>
</dbReference>
<feature type="domain" description="DOMON" evidence="3">
    <location>
        <begin position="81"/>
        <end position="169"/>
    </location>
</feature>
<feature type="region of interest" description="Disordered" evidence="1">
    <location>
        <begin position="217"/>
        <end position="236"/>
    </location>
</feature>
<name>A0AAN6Y3L5_9PEZI</name>
<dbReference type="CDD" id="cd09630">
    <property type="entry name" value="CDH_like_cytochrome"/>
    <property type="match status" value="1"/>
</dbReference>
<dbReference type="EMBL" id="MU858139">
    <property type="protein sequence ID" value="KAK4211889.1"/>
    <property type="molecule type" value="Genomic_DNA"/>
</dbReference>
<dbReference type="Pfam" id="PF16010">
    <property type="entry name" value="CDH-cyt"/>
    <property type="match status" value="1"/>
</dbReference>
<feature type="chain" id="PRO_5042875316" evidence="2">
    <location>
        <begin position="23"/>
        <end position="367"/>
    </location>
</feature>
<dbReference type="SUPFAM" id="SSF49344">
    <property type="entry name" value="CBD9-like"/>
    <property type="match status" value="1"/>
</dbReference>
<evidence type="ECO:0000313" key="4">
    <source>
        <dbReference type="EMBL" id="KAK4211889.1"/>
    </source>
</evidence>
<evidence type="ECO:0000256" key="1">
    <source>
        <dbReference type="SAM" id="MobiDB-lite"/>
    </source>
</evidence>
<reference evidence="4" key="2">
    <citation type="submission" date="2023-05" db="EMBL/GenBank/DDBJ databases">
        <authorList>
            <consortium name="Lawrence Berkeley National Laboratory"/>
            <person name="Steindorff A."/>
            <person name="Hensen N."/>
            <person name="Bonometti L."/>
            <person name="Westerberg I."/>
            <person name="Brannstrom I.O."/>
            <person name="Guillou S."/>
            <person name="Cros-Aarteil S."/>
            <person name="Calhoun S."/>
            <person name="Haridas S."/>
            <person name="Kuo A."/>
            <person name="Mondo S."/>
            <person name="Pangilinan J."/>
            <person name="Riley R."/>
            <person name="Labutti K."/>
            <person name="Andreopoulos B."/>
            <person name="Lipzen A."/>
            <person name="Chen C."/>
            <person name="Yanf M."/>
            <person name="Daum C."/>
            <person name="Ng V."/>
            <person name="Clum A."/>
            <person name="Ohm R."/>
            <person name="Martin F."/>
            <person name="Silar P."/>
            <person name="Natvig D."/>
            <person name="Lalanne C."/>
            <person name="Gautier V."/>
            <person name="Ament-Velasquez S.L."/>
            <person name="Kruys A."/>
            <person name="Hutchinson M.I."/>
            <person name="Powell A.J."/>
            <person name="Barry K."/>
            <person name="Miller A.N."/>
            <person name="Grigoriev I.V."/>
            <person name="Debuchy R."/>
            <person name="Gladieux P."/>
            <person name="Thoren M.H."/>
            <person name="Johannesson H."/>
        </authorList>
    </citation>
    <scope>NUCLEOTIDE SEQUENCE</scope>
    <source>
        <strain evidence="4">PSN293</strain>
    </source>
</reference>
<evidence type="ECO:0000256" key="2">
    <source>
        <dbReference type="SAM" id="SignalP"/>
    </source>
</evidence>
<feature type="signal peptide" evidence="2">
    <location>
        <begin position="1"/>
        <end position="22"/>
    </location>
</feature>
<protein>
    <submittedName>
        <fullName evidence="4">Cellobiose dehydrogenase</fullName>
    </submittedName>
</protein>
<comment type="caution">
    <text evidence="4">The sequence shown here is derived from an EMBL/GenBank/DDBJ whole genome shotgun (WGS) entry which is preliminary data.</text>
</comment>
<proteinExistence type="predicted"/>
<reference evidence="4" key="1">
    <citation type="journal article" date="2023" name="Mol. Phylogenet. Evol.">
        <title>Genome-scale phylogeny and comparative genomics of the fungal order Sordariales.</title>
        <authorList>
            <person name="Hensen N."/>
            <person name="Bonometti L."/>
            <person name="Westerberg I."/>
            <person name="Brannstrom I.O."/>
            <person name="Guillou S."/>
            <person name="Cros-Aarteil S."/>
            <person name="Calhoun S."/>
            <person name="Haridas S."/>
            <person name="Kuo A."/>
            <person name="Mondo S."/>
            <person name="Pangilinan J."/>
            <person name="Riley R."/>
            <person name="LaButti K."/>
            <person name="Andreopoulos B."/>
            <person name="Lipzen A."/>
            <person name="Chen C."/>
            <person name="Yan M."/>
            <person name="Daum C."/>
            <person name="Ng V."/>
            <person name="Clum A."/>
            <person name="Steindorff A."/>
            <person name="Ohm R.A."/>
            <person name="Martin F."/>
            <person name="Silar P."/>
            <person name="Natvig D.O."/>
            <person name="Lalanne C."/>
            <person name="Gautier V."/>
            <person name="Ament-Velasquez S.L."/>
            <person name="Kruys A."/>
            <person name="Hutchinson M.I."/>
            <person name="Powell A.J."/>
            <person name="Barry K."/>
            <person name="Miller A.N."/>
            <person name="Grigoriev I.V."/>
            <person name="Debuchy R."/>
            <person name="Gladieux P."/>
            <person name="Hiltunen Thoren M."/>
            <person name="Johannesson H."/>
        </authorList>
    </citation>
    <scope>NUCLEOTIDE SEQUENCE</scope>
    <source>
        <strain evidence="4">PSN293</strain>
    </source>
</reference>
<feature type="compositionally biased region" description="Gly residues" evidence="1">
    <location>
        <begin position="332"/>
        <end position="355"/>
    </location>
</feature>
<organism evidence="4 5">
    <name type="scientific">Rhypophila decipiens</name>
    <dbReference type="NCBI Taxonomy" id="261697"/>
    <lineage>
        <taxon>Eukaryota</taxon>
        <taxon>Fungi</taxon>
        <taxon>Dikarya</taxon>
        <taxon>Ascomycota</taxon>
        <taxon>Pezizomycotina</taxon>
        <taxon>Sordariomycetes</taxon>
        <taxon>Sordariomycetidae</taxon>
        <taxon>Sordariales</taxon>
        <taxon>Naviculisporaceae</taxon>
        <taxon>Rhypophila</taxon>
    </lineage>
</organism>